<dbReference type="AlphaFoldDB" id="A0A2W6NB94"/>
<dbReference type="InterPro" id="IPR007325">
    <property type="entry name" value="KFase/CYL"/>
</dbReference>
<organism evidence="1 2">
    <name type="scientific">Paenibacillus silvae</name>
    <dbReference type="NCBI Taxonomy" id="1325358"/>
    <lineage>
        <taxon>Bacteria</taxon>
        <taxon>Bacillati</taxon>
        <taxon>Bacillota</taxon>
        <taxon>Bacilli</taxon>
        <taxon>Bacillales</taxon>
        <taxon>Paenibacillaceae</taxon>
        <taxon>Paenibacillus</taxon>
    </lineage>
</organism>
<dbReference type="SUPFAM" id="SSF102198">
    <property type="entry name" value="Putative cyclase"/>
    <property type="match status" value="1"/>
</dbReference>
<dbReference type="InterPro" id="IPR037175">
    <property type="entry name" value="KFase_sf"/>
</dbReference>
<dbReference type="PANTHER" id="PTHR31118:SF12">
    <property type="entry name" value="CYCLASE-LIKE PROTEIN 2"/>
    <property type="match status" value="1"/>
</dbReference>
<evidence type="ECO:0000313" key="1">
    <source>
        <dbReference type="EMBL" id="PZT53267.1"/>
    </source>
</evidence>
<evidence type="ECO:0000313" key="2">
    <source>
        <dbReference type="Proteomes" id="UP000249204"/>
    </source>
</evidence>
<dbReference type="GO" id="GO:0004061">
    <property type="term" value="F:arylformamidase activity"/>
    <property type="evidence" value="ECO:0007669"/>
    <property type="project" value="InterPro"/>
</dbReference>
<protein>
    <submittedName>
        <fullName evidence="1">Cyclase family protein</fullName>
    </submittedName>
</protein>
<dbReference type="Gene3D" id="3.50.30.50">
    <property type="entry name" value="Putative cyclase"/>
    <property type="match status" value="1"/>
</dbReference>
<dbReference type="Pfam" id="PF04199">
    <property type="entry name" value="Cyclase"/>
    <property type="match status" value="1"/>
</dbReference>
<dbReference type="PANTHER" id="PTHR31118">
    <property type="entry name" value="CYCLASE-LIKE PROTEIN 2"/>
    <property type="match status" value="1"/>
</dbReference>
<reference evidence="1 2" key="1">
    <citation type="submission" date="2018-06" db="EMBL/GenBank/DDBJ databases">
        <title>Isolation of heavy metals resistant Paenibacillus silvae NC2 from Gold-Copper mine in ZiJin, China.</title>
        <authorList>
            <person name="Xu J."/>
            <person name="Mazhar H.S."/>
            <person name="Rensing C."/>
        </authorList>
    </citation>
    <scope>NUCLEOTIDE SEQUENCE [LARGE SCALE GENOMIC DNA]</scope>
    <source>
        <strain evidence="1 2">NC2</strain>
    </source>
</reference>
<accession>A0A2W6NB94</accession>
<sequence length="251" mass="28083">MEACLLQSSELVRQFMNCFNQLNVYDISPVFETNMPGFHHHPSLGIVENHRNFCHHGYYAQTLIISEHTGSHVDAPVHCHGDQATIDQLPIDCLIGPYKKYDLAKYALEAGKPVGMDIIREVEKRDHFSVQAGDIVLIDFGWDQYYKPDTSGKERDWWGKNEPGLTREVCQYFYESGIKAIGADTPGVDICMVNGEILSAPGHAEYFLPNKILIMEGFSRMNQAPATGVFMALPLKIKNGSGSPIRPILLA</sequence>
<dbReference type="GO" id="GO:0019441">
    <property type="term" value="P:L-tryptophan catabolic process to kynurenine"/>
    <property type="evidence" value="ECO:0007669"/>
    <property type="project" value="InterPro"/>
</dbReference>
<gene>
    <name evidence="1" type="ORF">DN757_23425</name>
</gene>
<comment type="caution">
    <text evidence="1">The sequence shown here is derived from an EMBL/GenBank/DDBJ whole genome shotgun (WGS) entry which is preliminary data.</text>
</comment>
<dbReference type="Proteomes" id="UP000249204">
    <property type="component" value="Unassembled WGS sequence"/>
</dbReference>
<dbReference type="EMBL" id="QKWW01000074">
    <property type="protein sequence ID" value="PZT53267.1"/>
    <property type="molecule type" value="Genomic_DNA"/>
</dbReference>
<name>A0A2W6NB94_9BACL</name>
<proteinExistence type="predicted"/>